<dbReference type="PANTHER" id="PTHR46401">
    <property type="entry name" value="GLYCOSYLTRANSFERASE WBBK-RELATED"/>
    <property type="match status" value="1"/>
</dbReference>
<sequence length="393" mass="45758">MKEKHIYIIGSKGIPAKYGGFETFVEKLTANRLNNQLTYHVACTKENSLKSGIQEKTFVYQSAQCFTIDVPDIGPAKAIYYDIAALNYAIQEAEKENYQQPIFYVLACRIGPFIQGFKKKIEKIGGQLFLNPDGHEWLRAKWSYPVRRYWKLSERLMVKHADLIICDSQTIEQYIQKSYAKYQPKTTYIAYGSDIPQHYLTATEPKVRKWFSDNHIREKEYYLIVGRFVPENNYRAMIEQFMKSTSQKDLVIITNVEHNKLYQQLLKQTDFTKDARIKFVGTVYDQELLNYIRVAAYAYLHGHEVGGTNPSLLEALATTQLNLLLDVGFNYEVGEQAGVYWQKNNLAEVITTVEKYSPQKISQLKEQAVRRIRQDFSWQKINQQYESCFNEGV</sequence>
<feature type="domain" description="DUF1972" evidence="2">
    <location>
        <begin position="4"/>
        <end position="194"/>
    </location>
</feature>
<reference evidence="3 4" key="1">
    <citation type="submission" date="2021-06" db="EMBL/GenBank/DDBJ databases">
        <title>Enterococcus alishanensis sp. nov., a novel lactic acid bacterium isolated from fresh coffee beans.</title>
        <authorList>
            <person name="Chen Y.-S."/>
        </authorList>
    </citation>
    <scope>NUCLEOTIDE SEQUENCE [LARGE SCALE GENOMIC DNA]</scope>
    <source>
        <strain evidence="3 4">ALS3</strain>
    </source>
</reference>
<organism evidence="3 4">
    <name type="scientific">Enterococcus alishanensis</name>
    <dbReference type="NCBI Taxonomy" id="1303817"/>
    <lineage>
        <taxon>Bacteria</taxon>
        <taxon>Bacillati</taxon>
        <taxon>Bacillota</taxon>
        <taxon>Bacilli</taxon>
        <taxon>Lactobacillales</taxon>
        <taxon>Enterococcaceae</taxon>
        <taxon>Enterococcus</taxon>
    </lineage>
</organism>
<dbReference type="Proteomes" id="UP000774130">
    <property type="component" value="Unassembled WGS sequence"/>
</dbReference>
<protein>
    <submittedName>
        <fullName evidence="3">DUF1972 domain-containing protein</fullName>
    </submittedName>
</protein>
<dbReference type="Pfam" id="PF09314">
    <property type="entry name" value="DUF1972"/>
    <property type="match status" value="1"/>
</dbReference>
<evidence type="ECO:0000313" key="3">
    <source>
        <dbReference type="EMBL" id="MBV7390638.1"/>
    </source>
</evidence>
<dbReference type="RefSeq" id="WP_218325696.1">
    <property type="nucleotide sequence ID" value="NZ_JAHUZB010000003.1"/>
</dbReference>
<name>A0ABS6TCJ1_9ENTE</name>
<comment type="caution">
    <text evidence="3">The sequence shown here is derived from an EMBL/GenBank/DDBJ whole genome shotgun (WGS) entry which is preliminary data.</text>
</comment>
<keyword evidence="4" id="KW-1185">Reference proteome</keyword>
<dbReference type="EMBL" id="JAHUZB010000003">
    <property type="protein sequence ID" value="MBV7390638.1"/>
    <property type="molecule type" value="Genomic_DNA"/>
</dbReference>
<evidence type="ECO:0000313" key="4">
    <source>
        <dbReference type="Proteomes" id="UP000774130"/>
    </source>
</evidence>
<keyword evidence="1" id="KW-0808">Transferase</keyword>
<evidence type="ECO:0000259" key="2">
    <source>
        <dbReference type="Pfam" id="PF09314"/>
    </source>
</evidence>
<proteinExistence type="predicted"/>
<gene>
    <name evidence="3" type="ORF">KUA55_08100</name>
</gene>
<dbReference type="NCBIfam" id="NF046071">
    <property type="entry name" value="B1-4RhmsylTfaseCps2T"/>
    <property type="match status" value="1"/>
</dbReference>
<evidence type="ECO:0000256" key="1">
    <source>
        <dbReference type="ARBA" id="ARBA00022679"/>
    </source>
</evidence>
<accession>A0ABS6TCJ1</accession>
<dbReference type="PANTHER" id="PTHR46401:SF2">
    <property type="entry name" value="GLYCOSYLTRANSFERASE WBBK-RELATED"/>
    <property type="match status" value="1"/>
</dbReference>
<dbReference type="InterPro" id="IPR015393">
    <property type="entry name" value="DUF1972"/>
</dbReference>